<dbReference type="AlphaFoldDB" id="A0A8X6WK72"/>
<evidence type="ECO:0000256" key="1">
    <source>
        <dbReference type="SAM" id="MobiDB-lite"/>
    </source>
</evidence>
<feature type="compositionally biased region" description="Basic and acidic residues" evidence="1">
    <location>
        <begin position="14"/>
        <end position="23"/>
    </location>
</feature>
<organism evidence="2 3">
    <name type="scientific">Trichonephila clavipes</name>
    <name type="common">Golden silk orbweaver</name>
    <name type="synonym">Nephila clavipes</name>
    <dbReference type="NCBI Taxonomy" id="2585209"/>
    <lineage>
        <taxon>Eukaryota</taxon>
        <taxon>Metazoa</taxon>
        <taxon>Ecdysozoa</taxon>
        <taxon>Arthropoda</taxon>
        <taxon>Chelicerata</taxon>
        <taxon>Arachnida</taxon>
        <taxon>Araneae</taxon>
        <taxon>Araneomorphae</taxon>
        <taxon>Entelegynae</taxon>
        <taxon>Araneoidea</taxon>
        <taxon>Nephilidae</taxon>
        <taxon>Trichonephila</taxon>
    </lineage>
</organism>
<gene>
    <name evidence="2" type="ORF">TNCV_27101</name>
</gene>
<dbReference type="EMBL" id="BMAU01021437">
    <property type="protein sequence ID" value="GFY36504.1"/>
    <property type="molecule type" value="Genomic_DNA"/>
</dbReference>
<name>A0A8X6WK72_TRICX</name>
<dbReference type="Proteomes" id="UP000887159">
    <property type="component" value="Unassembled WGS sequence"/>
</dbReference>
<evidence type="ECO:0000313" key="3">
    <source>
        <dbReference type="Proteomes" id="UP000887159"/>
    </source>
</evidence>
<feature type="region of interest" description="Disordered" evidence="1">
    <location>
        <begin position="1"/>
        <end position="51"/>
    </location>
</feature>
<protein>
    <submittedName>
        <fullName evidence="2">Uncharacterized protein</fullName>
    </submittedName>
</protein>
<sequence>MATPGSSFTSTPLGHEDNLEVRYHPGAKTLQKKKPKARQSSRAGAAKTRTETCEIVEEKQKLLDIRAELEREEKNARVARAGVTF</sequence>
<keyword evidence="3" id="KW-1185">Reference proteome</keyword>
<comment type="caution">
    <text evidence="2">The sequence shown here is derived from an EMBL/GenBank/DDBJ whole genome shotgun (WGS) entry which is preliminary data.</text>
</comment>
<proteinExistence type="predicted"/>
<feature type="compositionally biased region" description="Basic residues" evidence="1">
    <location>
        <begin position="30"/>
        <end position="39"/>
    </location>
</feature>
<feature type="compositionally biased region" description="Polar residues" evidence="1">
    <location>
        <begin position="1"/>
        <end position="12"/>
    </location>
</feature>
<accession>A0A8X6WK72</accession>
<reference evidence="2" key="1">
    <citation type="submission" date="2020-08" db="EMBL/GenBank/DDBJ databases">
        <title>Multicomponent nature underlies the extraordinary mechanical properties of spider dragline silk.</title>
        <authorList>
            <person name="Kono N."/>
            <person name="Nakamura H."/>
            <person name="Mori M."/>
            <person name="Yoshida Y."/>
            <person name="Ohtoshi R."/>
            <person name="Malay A.D."/>
            <person name="Moran D.A.P."/>
            <person name="Tomita M."/>
            <person name="Numata K."/>
            <person name="Arakawa K."/>
        </authorList>
    </citation>
    <scope>NUCLEOTIDE SEQUENCE</scope>
</reference>
<evidence type="ECO:0000313" key="2">
    <source>
        <dbReference type="EMBL" id="GFY36504.1"/>
    </source>
</evidence>